<feature type="region of interest" description="Disordered" evidence="1">
    <location>
        <begin position="1"/>
        <end position="22"/>
    </location>
</feature>
<protein>
    <submittedName>
        <fullName evidence="2">Uncharacterized protein</fullName>
    </submittedName>
</protein>
<reference evidence="2" key="1">
    <citation type="submission" date="2021-01" db="EMBL/GenBank/DDBJ databases">
        <authorList>
            <person name="Corre E."/>
            <person name="Pelletier E."/>
            <person name="Niang G."/>
            <person name="Scheremetjew M."/>
            <person name="Finn R."/>
            <person name="Kale V."/>
            <person name="Holt S."/>
            <person name="Cochrane G."/>
            <person name="Meng A."/>
            <person name="Brown T."/>
            <person name="Cohen L."/>
        </authorList>
    </citation>
    <scope>NUCLEOTIDE SEQUENCE</scope>
    <source>
        <strain evidence="2">NY070348D</strain>
    </source>
</reference>
<evidence type="ECO:0000313" key="2">
    <source>
        <dbReference type="EMBL" id="CAD9700954.1"/>
    </source>
</evidence>
<feature type="compositionally biased region" description="Polar residues" evidence="1">
    <location>
        <begin position="9"/>
        <end position="22"/>
    </location>
</feature>
<dbReference type="AlphaFoldDB" id="A0A7S2WQX4"/>
<gene>
    <name evidence="2" type="ORF">QSP1433_LOCUS14411</name>
</gene>
<name>A0A7S2WQX4_9STRA</name>
<evidence type="ECO:0000256" key="1">
    <source>
        <dbReference type="SAM" id="MobiDB-lite"/>
    </source>
</evidence>
<dbReference type="EMBL" id="HBHK01022808">
    <property type="protein sequence ID" value="CAD9700954.1"/>
    <property type="molecule type" value="Transcribed_RNA"/>
</dbReference>
<sequence>MSHGDWELVSNSGSKCESLSSNGSTVSRFQVINPDTFSVTTDLDQLTEFSFPQNEVPTKKKKQQDTEGQDLSLLQLQLNPMSRKYDERWKFYKLHGHSARRCLNDYEQYSPKMYLELNKESDQVTFIDELCARPANSHQNPTVNLNKGRRWELLDVLDENCISKEPTRDGLVYQIPICGNVIQNDPTPLKVSFPSKHVDRTCQRRKRESIFRQAVQEFRVYKLLQKYPIRVKRLGVYSMQIPEEVFESGDKRIQELRNYRLRFSYKTIKGSWCRCRSRPTKRLSNYLPGPAAFIPRNAKDYLQMDFRTPTLVTSVSTCAMYHSLELFPNKAWFKERPTITKTNYSGTYYWLIDSKEPEASRNIPRFELSYRRDGKSDWQSLGICKGPSNDFEEKVVDLGRCENANSTTGIYCIAMRFRPIFDPSDPYVQHRGMNVAAFGIPPAEEAPRNAPVEEESNTARCLLRQSNQHKNNIGPKTGGQYKFRSDCGWKKRRKKSGKLRHFVQDELDSLDT</sequence>
<accession>A0A7S2WQX4</accession>
<proteinExistence type="predicted"/>
<organism evidence="2">
    <name type="scientific">Mucochytrium quahogii</name>
    <dbReference type="NCBI Taxonomy" id="96639"/>
    <lineage>
        <taxon>Eukaryota</taxon>
        <taxon>Sar</taxon>
        <taxon>Stramenopiles</taxon>
        <taxon>Bigyra</taxon>
        <taxon>Labyrinthulomycetes</taxon>
        <taxon>Thraustochytrida</taxon>
        <taxon>Thraustochytriidae</taxon>
        <taxon>Mucochytrium</taxon>
    </lineage>
</organism>